<sequence length="73" mass="8101">MYWLLYGTSYKSTSASTDRANSVTRQSGNVGLVCFFDVVINQIAVLAMLDTGNNIISDIFREKLQTVHVSQDP</sequence>
<dbReference type="Proteomes" id="UP000002045">
    <property type="component" value="Chromosome"/>
</dbReference>
<dbReference type="EMBL" id="FN667741">
    <property type="protein sequence ID" value="CBJ79836.1"/>
    <property type="molecule type" value="Genomic_DNA"/>
</dbReference>
<evidence type="ECO:0000313" key="2">
    <source>
        <dbReference type="Proteomes" id="UP000002045"/>
    </source>
</evidence>
<proteinExistence type="predicted"/>
<accession>D3UWK1</accession>
<dbReference type="AlphaFoldDB" id="D3UWK1"/>
<name>D3UWK1_XENBS</name>
<gene>
    <name evidence="1" type="ordered locus">XBJ1_0695</name>
</gene>
<dbReference type="KEGG" id="xbo:XBJ1_0695"/>
<evidence type="ECO:0000313" key="1">
    <source>
        <dbReference type="EMBL" id="CBJ79836.1"/>
    </source>
</evidence>
<organism evidence="1 2">
    <name type="scientific">Xenorhabdus bovienii (strain SS-2004)</name>
    <name type="common">Xenorhabdus nematophila subsp. bovienii</name>
    <dbReference type="NCBI Taxonomy" id="406818"/>
    <lineage>
        <taxon>Bacteria</taxon>
        <taxon>Pseudomonadati</taxon>
        <taxon>Pseudomonadota</taxon>
        <taxon>Gammaproteobacteria</taxon>
        <taxon>Enterobacterales</taxon>
        <taxon>Morganellaceae</taxon>
        <taxon>Xenorhabdus</taxon>
    </lineage>
</organism>
<protein>
    <submittedName>
        <fullName evidence="1">Uncharacterized protein</fullName>
    </submittedName>
</protein>
<dbReference type="HOGENOM" id="CLU_2703996_0_0_6"/>
<reference evidence="1" key="1">
    <citation type="journal article" date="2011" name="PLoS ONE">
        <title>The entomopathogenic bacterial endosymbionts xenorhabdus and photorhabdus: convergent lifestyles from divergent genomes.</title>
        <authorList>
            <person name="Chaston J.M."/>
            <person name="Suen G."/>
            <person name="Tucker S.L."/>
            <person name="Andersen A.W."/>
            <person name="Bhasin A."/>
            <person name="Bode E."/>
            <person name="Bode H.B."/>
            <person name="Brachmann A.O."/>
            <person name="Cowles C.E."/>
            <person name="Cowles K.N."/>
            <person name="Darby C."/>
            <person name="de Leon L."/>
            <person name="Drace K."/>
            <person name="Du Z."/>
            <person name="Givaudan A."/>
            <person name="Herbert Tran E.E."/>
            <person name="Jewell K.A."/>
            <person name="Knack J.J."/>
            <person name="Krasomil-Osterfeld K.C."/>
            <person name="Kukor R."/>
            <person name="Lanois A."/>
            <person name="Latreille P."/>
            <person name="Leimgruber N.K."/>
            <person name="Lipke C.M."/>
            <person name="Liu R."/>
            <person name="Lu X."/>
            <person name="Martens E.C."/>
            <person name="Marri P.R."/>
            <person name="Medigue C."/>
            <person name="Menard M.L."/>
            <person name="Miller N.M."/>
            <person name="Morales-Soto N."/>
            <person name="Norton S."/>
            <person name="Ogier J.C."/>
            <person name="Orchard S.S."/>
            <person name="Park D."/>
            <person name="Park Y."/>
            <person name="Qurollo B.A."/>
            <person name="Sugar D.R."/>
            <person name="Richards G.R."/>
            <person name="Rouy Z."/>
            <person name="Slominski B."/>
            <person name="Slominski K."/>
            <person name="Snyder H."/>
            <person name="Tjaden B.C."/>
            <person name="van der Hoeven R."/>
            <person name="Welch R.D."/>
            <person name="Wheeler C."/>
            <person name="Xiang B."/>
            <person name="Barbazuk B."/>
            <person name="Gaudriault S."/>
            <person name="Goodner B."/>
            <person name="Slater S.C."/>
            <person name="Forst S."/>
            <person name="Goldman B.S."/>
            <person name="Goodrich-Blair H."/>
        </authorList>
    </citation>
    <scope>NUCLEOTIDE SEQUENCE [LARGE SCALE GENOMIC DNA]</scope>
    <source>
        <strain evidence="1">SS-2004</strain>
    </source>
</reference>